<feature type="transmembrane region" description="Helical" evidence="5">
    <location>
        <begin position="415"/>
        <end position="441"/>
    </location>
</feature>
<dbReference type="EMBL" id="MFJR01000007">
    <property type="protein sequence ID" value="OGG27096.1"/>
    <property type="molecule type" value="Genomic_DNA"/>
</dbReference>
<feature type="transmembrane region" description="Helical" evidence="5">
    <location>
        <begin position="256"/>
        <end position="276"/>
    </location>
</feature>
<dbReference type="Pfam" id="PF04932">
    <property type="entry name" value="Wzy_C"/>
    <property type="match status" value="1"/>
</dbReference>
<dbReference type="PANTHER" id="PTHR37422:SF13">
    <property type="entry name" value="LIPOPOLYSACCHARIDE BIOSYNTHESIS PROTEIN PA4999-RELATED"/>
    <property type="match status" value="1"/>
</dbReference>
<gene>
    <name evidence="7" type="ORF">A2960_03075</name>
</gene>
<evidence type="ECO:0000256" key="1">
    <source>
        <dbReference type="ARBA" id="ARBA00004141"/>
    </source>
</evidence>
<evidence type="ECO:0000256" key="5">
    <source>
        <dbReference type="SAM" id="Phobius"/>
    </source>
</evidence>
<feature type="transmembrane region" description="Helical" evidence="5">
    <location>
        <begin position="73"/>
        <end position="91"/>
    </location>
</feature>
<feature type="transmembrane region" description="Helical" evidence="5">
    <location>
        <begin position="133"/>
        <end position="150"/>
    </location>
</feature>
<dbReference type="InterPro" id="IPR007016">
    <property type="entry name" value="O-antigen_ligase-rel_domated"/>
</dbReference>
<accession>A0A1F6AQX1</accession>
<dbReference type="PANTHER" id="PTHR37422">
    <property type="entry name" value="TEICHURONIC ACID BIOSYNTHESIS PROTEIN TUAE"/>
    <property type="match status" value="1"/>
</dbReference>
<feature type="transmembrane region" description="Helical" evidence="5">
    <location>
        <begin position="453"/>
        <end position="473"/>
    </location>
</feature>
<feature type="transmembrane region" description="Helical" evidence="5">
    <location>
        <begin position="529"/>
        <end position="546"/>
    </location>
</feature>
<keyword evidence="4 5" id="KW-0472">Membrane</keyword>
<feature type="transmembrane region" description="Helical" evidence="5">
    <location>
        <begin position="231"/>
        <end position="250"/>
    </location>
</feature>
<feature type="transmembrane region" description="Helical" evidence="5">
    <location>
        <begin position="12"/>
        <end position="31"/>
    </location>
</feature>
<dbReference type="Proteomes" id="UP000176609">
    <property type="component" value="Unassembled WGS sequence"/>
</dbReference>
<comment type="subcellular location">
    <subcellularLocation>
        <location evidence="1">Membrane</location>
        <topology evidence="1">Multi-pass membrane protein</topology>
    </subcellularLocation>
</comment>
<evidence type="ECO:0000256" key="2">
    <source>
        <dbReference type="ARBA" id="ARBA00022692"/>
    </source>
</evidence>
<feature type="transmembrane region" description="Helical" evidence="5">
    <location>
        <begin position="297"/>
        <end position="315"/>
    </location>
</feature>
<sequence>MVPIPVKITDKIIQYSFYLLFFLVPLILTPFNYELFEYNKMMAVYGLTMIILCAWVSKMILKGRLNLIRTPFDIPLFLFLVSQIISTLFSIDSHVSIWGYYSRFNGGLISIISYLVLFYAFVSNFPKEKISRLLKVILLSGLIVAAYGILERFGIDKDLWVQDVQNRVFSTLGQPNWLAAYLAVLIPLTIGIALQYFTNQFSDLNGKIQNSKVKSQNYNAKFKNTGLLDNWIIGLLLFISNVFYLTLVFTKSRSGFIGLWSSLIVLWSIFLIPYLFHKLQPQKITHIHATASICVKYIKLIGIYIFSFILISFFFGTPFQNLNRLTLPEILSQKPEIGNRKAVASPGSSVIEIGITESGTIRNIVWKGALQIVKNYPLFGSGVETFAYAYYKYRPVEHNMTSEWDFLYNKAHNEYLNYAATTGFIGLGTYLLFIGSFIWWNINKLKAQNNLDFGFDLNLWILSFGLFVAWLSILITNFFGFSVVIIQLFFFLIPAISFLLSKDLTFASPPVTSNRSFDLASDKQPVNNFQYGLILICLLTMLYGIYRLSVLWSADVLFASGYHESRSSQYTSAYQSLRNAILANPDEPLYYDEFSLPASQIAVALKESGDSSTSAQLEKEAILSSDQAVSISPNNVNFWKTRTRVFYTLSQLSEINTYLEKSLEALVKAHSLAPTDPKVSYNLALLYDKKGEKEESMKLLEETRVLKPDYRDAYFTAALFYERDKKKDRAREMLKFILNRLNPNDEDAKKRLEEIK</sequence>
<reference evidence="7 8" key="1">
    <citation type="journal article" date="2016" name="Nat. Commun.">
        <title>Thousands of microbial genomes shed light on interconnected biogeochemical processes in an aquifer system.</title>
        <authorList>
            <person name="Anantharaman K."/>
            <person name="Brown C.T."/>
            <person name="Hug L.A."/>
            <person name="Sharon I."/>
            <person name="Castelle C.J."/>
            <person name="Probst A.J."/>
            <person name="Thomas B.C."/>
            <person name="Singh A."/>
            <person name="Wilkins M.J."/>
            <person name="Karaoz U."/>
            <person name="Brodie E.L."/>
            <person name="Williams K.H."/>
            <person name="Hubbard S.S."/>
            <person name="Banfield J.F."/>
        </authorList>
    </citation>
    <scope>NUCLEOTIDE SEQUENCE [LARGE SCALE GENOMIC DNA]</scope>
</reference>
<dbReference type="GO" id="GO:0016020">
    <property type="term" value="C:membrane"/>
    <property type="evidence" value="ECO:0007669"/>
    <property type="project" value="UniProtKB-SubCell"/>
</dbReference>
<comment type="caution">
    <text evidence="7">The sequence shown here is derived from an EMBL/GenBank/DDBJ whole genome shotgun (WGS) entry which is preliminary data.</text>
</comment>
<proteinExistence type="predicted"/>
<protein>
    <recommendedName>
        <fullName evidence="6">O-antigen ligase-related domain-containing protein</fullName>
    </recommendedName>
</protein>
<feature type="domain" description="O-antigen ligase-related" evidence="6">
    <location>
        <begin position="245"/>
        <end position="430"/>
    </location>
</feature>
<name>A0A1F6AQX1_9BACT</name>
<dbReference type="SUPFAM" id="SSF48452">
    <property type="entry name" value="TPR-like"/>
    <property type="match status" value="1"/>
</dbReference>
<feature type="transmembrane region" description="Helical" evidence="5">
    <location>
        <begin position="103"/>
        <end position="121"/>
    </location>
</feature>
<organism evidence="7 8">
    <name type="scientific">Candidatus Gottesmanbacteria bacterium RIFCSPLOWO2_01_FULL_39_12b</name>
    <dbReference type="NCBI Taxonomy" id="1798388"/>
    <lineage>
        <taxon>Bacteria</taxon>
        <taxon>Candidatus Gottesmaniibacteriota</taxon>
    </lineage>
</organism>
<feature type="transmembrane region" description="Helical" evidence="5">
    <location>
        <begin position="178"/>
        <end position="197"/>
    </location>
</feature>
<dbReference type="InterPro" id="IPR011990">
    <property type="entry name" value="TPR-like_helical_dom_sf"/>
</dbReference>
<evidence type="ECO:0000256" key="3">
    <source>
        <dbReference type="ARBA" id="ARBA00022989"/>
    </source>
</evidence>
<evidence type="ECO:0000313" key="7">
    <source>
        <dbReference type="EMBL" id="OGG27096.1"/>
    </source>
</evidence>
<dbReference type="AlphaFoldDB" id="A0A1F6AQX1"/>
<evidence type="ECO:0000256" key="4">
    <source>
        <dbReference type="ARBA" id="ARBA00023136"/>
    </source>
</evidence>
<dbReference type="InterPro" id="IPR051533">
    <property type="entry name" value="WaaL-like"/>
</dbReference>
<feature type="transmembrane region" description="Helical" evidence="5">
    <location>
        <begin position="479"/>
        <end position="500"/>
    </location>
</feature>
<evidence type="ECO:0000259" key="6">
    <source>
        <dbReference type="Pfam" id="PF04932"/>
    </source>
</evidence>
<evidence type="ECO:0000313" key="8">
    <source>
        <dbReference type="Proteomes" id="UP000176609"/>
    </source>
</evidence>
<feature type="transmembrane region" description="Helical" evidence="5">
    <location>
        <begin position="43"/>
        <end position="61"/>
    </location>
</feature>
<keyword evidence="3 5" id="KW-1133">Transmembrane helix</keyword>
<dbReference type="Gene3D" id="1.25.40.10">
    <property type="entry name" value="Tetratricopeptide repeat domain"/>
    <property type="match status" value="2"/>
</dbReference>
<keyword evidence="2 5" id="KW-0812">Transmembrane</keyword>